<dbReference type="AlphaFoldDB" id="A0AAD6WMX1"/>
<feature type="compositionally biased region" description="Low complexity" evidence="1">
    <location>
        <begin position="127"/>
        <end position="152"/>
    </location>
</feature>
<feature type="region of interest" description="Disordered" evidence="1">
    <location>
        <begin position="109"/>
        <end position="195"/>
    </location>
</feature>
<evidence type="ECO:0000313" key="4">
    <source>
        <dbReference type="Proteomes" id="UP001218188"/>
    </source>
</evidence>
<feature type="non-terminal residue" evidence="3">
    <location>
        <position position="251"/>
    </location>
</feature>
<dbReference type="InterPro" id="IPR024752">
    <property type="entry name" value="Myb/SANT-like_dom"/>
</dbReference>
<dbReference type="PANTHER" id="PTHR46929">
    <property type="entry name" value="EXPRESSED PROTEIN"/>
    <property type="match status" value="1"/>
</dbReference>
<dbReference type="Pfam" id="PF12776">
    <property type="entry name" value="Myb_DNA-bind_3"/>
    <property type="match status" value="1"/>
</dbReference>
<dbReference type="EMBL" id="JARJCM010000266">
    <property type="protein sequence ID" value="KAJ7020363.1"/>
    <property type="molecule type" value="Genomic_DNA"/>
</dbReference>
<accession>A0AAD6WMX1</accession>
<sequence length="251" mass="27467">MQSDSGWKPQVWNLCAEALKDTPGPPKTSQKIQDHWGKSLKAGLKSVRAVRGASGFGWDNERKMPTATAAVWDAYIAVSAAKWRSTPFPLYDEILELVDGTIATGAGAFHPALGTQDSDADGEDEQSQTQTQTQNFVTPPRRSPRRPAASTPGDLQSSSPIQPNRRKGPKRAASGSPERSTTRKTRKRNSEVVGSPEVCKKAIQLMEDDGDFSENEGANIMMLFVEKTAYASAYLAARNKERRTAFLTRLL</sequence>
<feature type="compositionally biased region" description="Polar residues" evidence="1">
    <location>
        <begin position="153"/>
        <end position="162"/>
    </location>
</feature>
<proteinExistence type="predicted"/>
<dbReference type="Proteomes" id="UP001218188">
    <property type="component" value="Unassembled WGS sequence"/>
</dbReference>
<feature type="domain" description="Myb/SANT-like" evidence="2">
    <location>
        <begin position="3"/>
        <end position="75"/>
    </location>
</feature>
<evidence type="ECO:0000313" key="3">
    <source>
        <dbReference type="EMBL" id="KAJ7020363.1"/>
    </source>
</evidence>
<keyword evidence="4" id="KW-1185">Reference proteome</keyword>
<comment type="caution">
    <text evidence="3">The sequence shown here is derived from an EMBL/GenBank/DDBJ whole genome shotgun (WGS) entry which is preliminary data.</text>
</comment>
<protein>
    <recommendedName>
        <fullName evidence="2">Myb/SANT-like domain-containing protein</fullName>
    </recommendedName>
</protein>
<dbReference type="PANTHER" id="PTHR46929:SF3">
    <property type="entry name" value="MYB_SANT-LIKE DOMAIN-CONTAINING PROTEIN"/>
    <property type="match status" value="1"/>
</dbReference>
<organism evidence="3 4">
    <name type="scientific">Mycena alexandri</name>
    <dbReference type="NCBI Taxonomy" id="1745969"/>
    <lineage>
        <taxon>Eukaryota</taxon>
        <taxon>Fungi</taxon>
        <taxon>Dikarya</taxon>
        <taxon>Basidiomycota</taxon>
        <taxon>Agaricomycotina</taxon>
        <taxon>Agaricomycetes</taxon>
        <taxon>Agaricomycetidae</taxon>
        <taxon>Agaricales</taxon>
        <taxon>Marasmiineae</taxon>
        <taxon>Mycenaceae</taxon>
        <taxon>Mycena</taxon>
    </lineage>
</organism>
<evidence type="ECO:0000259" key="2">
    <source>
        <dbReference type="Pfam" id="PF12776"/>
    </source>
</evidence>
<evidence type="ECO:0000256" key="1">
    <source>
        <dbReference type="SAM" id="MobiDB-lite"/>
    </source>
</evidence>
<name>A0AAD6WMX1_9AGAR</name>
<gene>
    <name evidence="3" type="ORF">C8F04DRAFT_1318418</name>
</gene>
<reference evidence="3" key="1">
    <citation type="submission" date="2023-03" db="EMBL/GenBank/DDBJ databases">
        <title>Massive genome expansion in bonnet fungi (Mycena s.s.) driven by repeated elements and novel gene families across ecological guilds.</title>
        <authorList>
            <consortium name="Lawrence Berkeley National Laboratory"/>
            <person name="Harder C.B."/>
            <person name="Miyauchi S."/>
            <person name="Viragh M."/>
            <person name="Kuo A."/>
            <person name="Thoen E."/>
            <person name="Andreopoulos B."/>
            <person name="Lu D."/>
            <person name="Skrede I."/>
            <person name="Drula E."/>
            <person name="Henrissat B."/>
            <person name="Morin E."/>
            <person name="Kohler A."/>
            <person name="Barry K."/>
            <person name="LaButti K."/>
            <person name="Morin E."/>
            <person name="Salamov A."/>
            <person name="Lipzen A."/>
            <person name="Mereny Z."/>
            <person name="Hegedus B."/>
            <person name="Baldrian P."/>
            <person name="Stursova M."/>
            <person name="Weitz H."/>
            <person name="Taylor A."/>
            <person name="Grigoriev I.V."/>
            <person name="Nagy L.G."/>
            <person name="Martin F."/>
            <person name="Kauserud H."/>
        </authorList>
    </citation>
    <scope>NUCLEOTIDE SEQUENCE</scope>
    <source>
        <strain evidence="3">CBHHK200</strain>
    </source>
</reference>